<evidence type="ECO:0008006" key="3">
    <source>
        <dbReference type="Google" id="ProtNLM"/>
    </source>
</evidence>
<name>A0A833GXJ0_9LEPT</name>
<evidence type="ECO:0000313" key="2">
    <source>
        <dbReference type="Proteomes" id="UP000460298"/>
    </source>
</evidence>
<protein>
    <recommendedName>
        <fullName evidence="3">Phage tail protein</fullName>
    </recommendedName>
</protein>
<dbReference type="Pfam" id="PF09684">
    <property type="entry name" value="Tail_P2_I"/>
    <property type="match status" value="1"/>
</dbReference>
<accession>A0A833GXJ0</accession>
<dbReference type="EMBL" id="WBUI01000034">
    <property type="protein sequence ID" value="KAB2929257.1"/>
    <property type="molecule type" value="Genomic_DNA"/>
</dbReference>
<dbReference type="InterPro" id="IPR006521">
    <property type="entry name" value="Tail_protein_I"/>
</dbReference>
<proteinExistence type="predicted"/>
<evidence type="ECO:0000313" key="1">
    <source>
        <dbReference type="EMBL" id="KAB2929257.1"/>
    </source>
</evidence>
<gene>
    <name evidence="1" type="ORF">F9K24_20350</name>
</gene>
<comment type="caution">
    <text evidence="1">The sequence shown here is derived from an EMBL/GenBank/DDBJ whole genome shotgun (WGS) entry which is preliminary data.</text>
</comment>
<organism evidence="1 2">
    <name type="scientific">Leptonema illini</name>
    <dbReference type="NCBI Taxonomy" id="183"/>
    <lineage>
        <taxon>Bacteria</taxon>
        <taxon>Pseudomonadati</taxon>
        <taxon>Spirochaetota</taxon>
        <taxon>Spirochaetia</taxon>
        <taxon>Leptospirales</taxon>
        <taxon>Leptospiraceae</taxon>
        <taxon>Leptonema</taxon>
    </lineage>
</organism>
<sequence length="253" mass="28724">MHMSKQSKYLKYLPAWFSEGHSESSFANRMLLAFEKVLTGFEDESTEEPAGTGVILDRVADYFDPELAPSQYVPYLAQWTGWDIQWSDDWNRDLDRPSYEEATGDIGSIDADYQQLVPLKNPLRTRNREMIRSIARLHRLRGTRDGIEEFLRIYAGDTNATVQEFHEVMKVGVTSEVGQNTIVGNRPFYFQVSVKITNPGPGVVQEYKRAIRTIVDEEKPAHTQYDLVQEVVGMQIGVRSSVGKDTLLGGDLV</sequence>
<dbReference type="Proteomes" id="UP000460298">
    <property type="component" value="Unassembled WGS sequence"/>
</dbReference>
<dbReference type="AlphaFoldDB" id="A0A833GXJ0"/>
<reference evidence="1 2" key="1">
    <citation type="submission" date="2019-10" db="EMBL/GenBank/DDBJ databases">
        <title>Extracellular Electron Transfer in a Candidatus Methanoperedens spp. Enrichment Culture.</title>
        <authorList>
            <person name="Berger S."/>
            <person name="Rangel Shaw D."/>
            <person name="Berben T."/>
            <person name="In 'T Zandt M."/>
            <person name="Frank J."/>
            <person name="Reimann J."/>
            <person name="Jetten M.S.M."/>
            <person name="Welte C.U."/>
        </authorList>
    </citation>
    <scope>NUCLEOTIDE SEQUENCE [LARGE SCALE GENOMIC DNA]</scope>
    <source>
        <strain evidence="1">SB12</strain>
    </source>
</reference>